<keyword evidence="2" id="KW-1185">Reference proteome</keyword>
<accession>A0ABR2PZB7</accession>
<name>A0ABR2PZB7_9ROSI</name>
<organism evidence="1 2">
    <name type="scientific">Hibiscus sabdariffa</name>
    <name type="common">roselle</name>
    <dbReference type="NCBI Taxonomy" id="183260"/>
    <lineage>
        <taxon>Eukaryota</taxon>
        <taxon>Viridiplantae</taxon>
        <taxon>Streptophyta</taxon>
        <taxon>Embryophyta</taxon>
        <taxon>Tracheophyta</taxon>
        <taxon>Spermatophyta</taxon>
        <taxon>Magnoliopsida</taxon>
        <taxon>eudicotyledons</taxon>
        <taxon>Gunneridae</taxon>
        <taxon>Pentapetalae</taxon>
        <taxon>rosids</taxon>
        <taxon>malvids</taxon>
        <taxon>Malvales</taxon>
        <taxon>Malvaceae</taxon>
        <taxon>Malvoideae</taxon>
        <taxon>Hibiscus</taxon>
    </lineage>
</organism>
<dbReference type="Proteomes" id="UP001396334">
    <property type="component" value="Unassembled WGS sequence"/>
</dbReference>
<comment type="caution">
    <text evidence="1">The sequence shown here is derived from an EMBL/GenBank/DDBJ whole genome shotgun (WGS) entry which is preliminary data.</text>
</comment>
<reference evidence="1 2" key="1">
    <citation type="journal article" date="2024" name="G3 (Bethesda)">
        <title>Genome assembly of Hibiscus sabdariffa L. provides insights into metabolisms of medicinal natural products.</title>
        <authorList>
            <person name="Kim T."/>
        </authorList>
    </citation>
    <scope>NUCLEOTIDE SEQUENCE [LARGE SCALE GENOMIC DNA]</scope>
    <source>
        <strain evidence="1">TK-2024</strain>
        <tissue evidence="1">Old leaves</tissue>
    </source>
</reference>
<evidence type="ECO:0000313" key="2">
    <source>
        <dbReference type="Proteomes" id="UP001396334"/>
    </source>
</evidence>
<dbReference type="EMBL" id="JBBPBN010000048">
    <property type="protein sequence ID" value="KAK8993619.1"/>
    <property type="molecule type" value="Genomic_DNA"/>
</dbReference>
<protein>
    <submittedName>
        <fullName evidence="1">Uncharacterized protein</fullName>
    </submittedName>
</protein>
<evidence type="ECO:0000313" key="1">
    <source>
        <dbReference type="EMBL" id="KAK8993619.1"/>
    </source>
</evidence>
<gene>
    <name evidence="1" type="ORF">V6N11_007846</name>
</gene>
<proteinExistence type="predicted"/>
<sequence>MVEECCQTAVVEKVNRYEQTASEHWQMTREDEYLDLPDLLADVTYCLLNYGLFMVMAAKGRRLSTGSVSFPSAPTDIGTQVAIEMMEITFDPGMMRIYAECESSSR</sequence>